<dbReference type="CDD" id="cd00325">
    <property type="entry name" value="chitinase_GH19"/>
    <property type="match status" value="1"/>
</dbReference>
<dbReference type="GO" id="GO:0050832">
    <property type="term" value="P:defense response to fungus"/>
    <property type="evidence" value="ECO:0007669"/>
    <property type="project" value="UniProtKB-ARBA"/>
</dbReference>
<dbReference type="PANTHER" id="PTHR22595">
    <property type="entry name" value="CHITINASE-RELATED"/>
    <property type="match status" value="1"/>
</dbReference>
<dbReference type="AlphaFoldDB" id="A0A7W6KA65"/>
<keyword evidence="1" id="KW-0611">Plant defense</keyword>
<feature type="chain" id="PRO_5031121794" description="Glycoside hydrolase family 19 catalytic domain-containing protein" evidence="5">
    <location>
        <begin position="20"/>
        <end position="316"/>
    </location>
</feature>
<name>A0A7W6KA65_9SPHI</name>
<evidence type="ECO:0000313" key="8">
    <source>
        <dbReference type="Proteomes" id="UP000532273"/>
    </source>
</evidence>
<evidence type="ECO:0000313" key="7">
    <source>
        <dbReference type="EMBL" id="MBB4108028.1"/>
    </source>
</evidence>
<proteinExistence type="predicted"/>
<evidence type="ECO:0000256" key="4">
    <source>
        <dbReference type="PIRSR" id="PIRSR001060-2"/>
    </source>
</evidence>
<feature type="domain" description="Glycoside hydrolase family 19 catalytic" evidence="6">
    <location>
        <begin position="111"/>
        <end position="303"/>
    </location>
</feature>
<dbReference type="Proteomes" id="UP000532273">
    <property type="component" value="Unassembled WGS sequence"/>
</dbReference>
<gene>
    <name evidence="7" type="ORF">GGQ60_002009</name>
</gene>
<evidence type="ECO:0000259" key="6">
    <source>
        <dbReference type="Pfam" id="PF00182"/>
    </source>
</evidence>
<dbReference type="InterPro" id="IPR016283">
    <property type="entry name" value="Glyco_hydro_19"/>
</dbReference>
<feature type="signal peptide" evidence="5">
    <location>
        <begin position="1"/>
        <end position="19"/>
    </location>
</feature>
<evidence type="ECO:0000256" key="5">
    <source>
        <dbReference type="SAM" id="SignalP"/>
    </source>
</evidence>
<dbReference type="GO" id="GO:0016998">
    <property type="term" value="P:cell wall macromolecule catabolic process"/>
    <property type="evidence" value="ECO:0007669"/>
    <property type="project" value="InterPro"/>
</dbReference>
<organism evidence="7 8">
    <name type="scientific">Pedobacter zeae</name>
    <dbReference type="NCBI Taxonomy" id="1737356"/>
    <lineage>
        <taxon>Bacteria</taxon>
        <taxon>Pseudomonadati</taxon>
        <taxon>Bacteroidota</taxon>
        <taxon>Sphingobacteriia</taxon>
        <taxon>Sphingobacteriales</taxon>
        <taxon>Sphingobacteriaceae</taxon>
        <taxon>Pedobacter</taxon>
    </lineage>
</organism>
<dbReference type="SUPFAM" id="SSF53955">
    <property type="entry name" value="Lysozyme-like"/>
    <property type="match status" value="1"/>
</dbReference>
<protein>
    <recommendedName>
        <fullName evidence="6">Glycoside hydrolase family 19 catalytic domain-containing protein</fullName>
    </recommendedName>
</protein>
<accession>A0A7W6KA65</accession>
<keyword evidence="2 4" id="KW-1015">Disulfide bond</keyword>
<dbReference type="RefSeq" id="WP_183762974.1">
    <property type="nucleotide sequence ID" value="NZ_BMHZ01000001.1"/>
</dbReference>
<dbReference type="EMBL" id="JACIEF010000002">
    <property type="protein sequence ID" value="MBB4108028.1"/>
    <property type="molecule type" value="Genomic_DNA"/>
</dbReference>
<feature type="active site" description="Proton donor" evidence="3">
    <location>
        <position position="138"/>
    </location>
</feature>
<dbReference type="InterPro" id="IPR023346">
    <property type="entry name" value="Lysozyme-like_dom_sf"/>
</dbReference>
<dbReference type="GO" id="GO:0006032">
    <property type="term" value="P:chitin catabolic process"/>
    <property type="evidence" value="ECO:0007669"/>
    <property type="project" value="InterPro"/>
</dbReference>
<dbReference type="PANTHER" id="PTHR22595:SF79">
    <property type="entry name" value="CHITINASE 12"/>
    <property type="match status" value="1"/>
</dbReference>
<sequence length="316" mass="36517">MKNKWLVMLISALCLFNFGFTKTKSTVQNYFSEKQFNSFFPRRNNFYSYTSFIKAVSSLSFIKIRIEKRGEWIYKITRTDKRTGQETVVRQDQDWNEAWAKTMPYRTFSIHYTDFCSSNDINVNKKELAAFFAHIAHETRNGINNKYNDGLMLNHELDTNVNYIAANVNYPAVNGKKYYGRGPIQLSYNSNYGFASDCIFGDKNILLKNPSLVNTDAITAFETAIYFWMTPQGTKPSCHDVITGKWEPTAAEIQKGYKAGFGMTINIVNGALECNKGTEMSAMKDRMGFYRYFLKKFDIKDSDYYCDCAKMQPFPV</sequence>
<dbReference type="GO" id="GO:0005975">
    <property type="term" value="P:carbohydrate metabolic process"/>
    <property type="evidence" value="ECO:0007669"/>
    <property type="project" value="InterPro"/>
</dbReference>
<evidence type="ECO:0000256" key="1">
    <source>
        <dbReference type="ARBA" id="ARBA00022821"/>
    </source>
</evidence>
<evidence type="ECO:0000256" key="3">
    <source>
        <dbReference type="PIRSR" id="PIRSR001060-1"/>
    </source>
</evidence>
<dbReference type="Gene3D" id="1.10.530.10">
    <property type="match status" value="2"/>
</dbReference>
<dbReference type="InterPro" id="IPR000726">
    <property type="entry name" value="Glyco_hydro_19_cat"/>
</dbReference>
<evidence type="ECO:0000256" key="2">
    <source>
        <dbReference type="ARBA" id="ARBA00023157"/>
    </source>
</evidence>
<comment type="caution">
    <text evidence="7">The sequence shown here is derived from an EMBL/GenBank/DDBJ whole genome shotgun (WGS) entry which is preliminary data.</text>
</comment>
<dbReference type="Gene3D" id="3.30.20.10">
    <property type="entry name" value="Endochitinase, domain 2"/>
    <property type="match status" value="1"/>
</dbReference>
<dbReference type="GO" id="GO:0004568">
    <property type="term" value="F:chitinase activity"/>
    <property type="evidence" value="ECO:0007669"/>
    <property type="project" value="InterPro"/>
</dbReference>
<dbReference type="Pfam" id="PF00182">
    <property type="entry name" value="Glyco_hydro_19"/>
    <property type="match status" value="1"/>
</dbReference>
<keyword evidence="5" id="KW-0732">Signal</keyword>
<feature type="disulfide bond" evidence="4">
    <location>
        <begin position="274"/>
        <end position="308"/>
    </location>
</feature>
<reference evidence="7 8" key="1">
    <citation type="submission" date="2020-08" db="EMBL/GenBank/DDBJ databases">
        <title>Genomic Encyclopedia of Type Strains, Phase IV (KMG-IV): sequencing the most valuable type-strain genomes for metagenomic binning, comparative biology and taxonomic classification.</title>
        <authorList>
            <person name="Goeker M."/>
        </authorList>
    </citation>
    <scope>NUCLEOTIDE SEQUENCE [LARGE SCALE GENOMIC DNA]</scope>
    <source>
        <strain evidence="7 8">DSM 100774</strain>
    </source>
</reference>
<dbReference type="PIRSF" id="PIRSF001060">
    <property type="entry name" value="Endochitinase"/>
    <property type="match status" value="1"/>
</dbReference>